<name>A0A4Y1ZFK4_9BACL</name>
<dbReference type="AlphaFoldDB" id="A0A4Y1ZFK4"/>
<evidence type="ECO:0000313" key="1">
    <source>
        <dbReference type="EMBL" id="GAY77258.1"/>
    </source>
</evidence>
<gene>
    <name evidence="1" type="ORF">NBRC111894_2812</name>
</gene>
<comment type="caution">
    <text evidence="1">The sequence shown here is derived from an EMBL/GenBank/DDBJ whole genome shotgun (WGS) entry which is preliminary data.</text>
</comment>
<accession>A0A4Y1ZFK4</accession>
<evidence type="ECO:0000313" key="2">
    <source>
        <dbReference type="Proteomes" id="UP000319716"/>
    </source>
</evidence>
<dbReference type="Proteomes" id="UP000319716">
    <property type="component" value="Unassembled WGS sequence"/>
</dbReference>
<reference evidence="1 2" key="1">
    <citation type="submission" date="2017-11" db="EMBL/GenBank/DDBJ databases">
        <title>Draft Genome Sequence of Sporolactobacillus inulinus NBRC 111894 Isolated from Koso, a Japanese Sugar-Vegetable Fermented Beverage.</title>
        <authorList>
            <person name="Chiou T.Y."/>
            <person name="Oshima K."/>
            <person name="Suda W."/>
            <person name="Hattori M."/>
            <person name="Takahashi T."/>
        </authorList>
    </citation>
    <scope>NUCLEOTIDE SEQUENCE [LARGE SCALE GENOMIC DNA]</scope>
    <source>
        <strain evidence="1 2">NBRC111894</strain>
    </source>
</reference>
<organism evidence="1 2">
    <name type="scientific">Sporolactobacillus inulinus</name>
    <dbReference type="NCBI Taxonomy" id="2078"/>
    <lineage>
        <taxon>Bacteria</taxon>
        <taxon>Bacillati</taxon>
        <taxon>Bacillota</taxon>
        <taxon>Bacilli</taxon>
        <taxon>Bacillales</taxon>
        <taxon>Sporolactobacillaceae</taxon>
        <taxon>Sporolactobacillus</taxon>
    </lineage>
</organism>
<proteinExistence type="predicted"/>
<dbReference type="EMBL" id="BEXB01000023">
    <property type="protein sequence ID" value="GAY77258.1"/>
    <property type="molecule type" value="Genomic_DNA"/>
</dbReference>
<sequence length="50" mass="5452">MAISAIRADAAHQSKLTFSGNGLLQSKPLQWHMKRIISFCLTASVLAPQN</sequence>
<protein>
    <submittedName>
        <fullName evidence="1">Uncharacterized protein</fullName>
    </submittedName>
</protein>